<accession>A0A1I4FRM4</accession>
<dbReference type="Gene3D" id="1.10.287.470">
    <property type="entry name" value="Helix hairpin bin"/>
    <property type="match status" value="1"/>
</dbReference>
<evidence type="ECO:0000256" key="1">
    <source>
        <dbReference type="ARBA" id="ARBA00009477"/>
    </source>
</evidence>
<proteinExistence type="inferred from homology"/>
<evidence type="ECO:0000313" key="4">
    <source>
        <dbReference type="EMBL" id="SFL19311.1"/>
    </source>
</evidence>
<dbReference type="GO" id="GO:1990281">
    <property type="term" value="C:efflux pump complex"/>
    <property type="evidence" value="ECO:0007669"/>
    <property type="project" value="TreeGrafter"/>
</dbReference>
<evidence type="ECO:0000259" key="3">
    <source>
        <dbReference type="Pfam" id="PF25876"/>
    </source>
</evidence>
<dbReference type="InterPro" id="IPR058624">
    <property type="entry name" value="MdtA-like_HH"/>
</dbReference>
<protein>
    <submittedName>
        <fullName evidence="4">RND family efflux transporter, MFP subunit</fullName>
    </submittedName>
</protein>
<dbReference type="Proteomes" id="UP000323300">
    <property type="component" value="Unassembled WGS sequence"/>
</dbReference>
<dbReference type="Gene3D" id="2.40.30.170">
    <property type="match status" value="1"/>
</dbReference>
<dbReference type="Pfam" id="PF25876">
    <property type="entry name" value="HH_MFP_RND"/>
    <property type="match status" value="1"/>
</dbReference>
<dbReference type="Gene3D" id="2.40.50.100">
    <property type="match status" value="1"/>
</dbReference>
<evidence type="ECO:0000313" key="5">
    <source>
        <dbReference type="Proteomes" id="UP000323300"/>
    </source>
</evidence>
<dbReference type="Gene3D" id="2.40.420.20">
    <property type="match status" value="1"/>
</dbReference>
<dbReference type="GO" id="GO:0015562">
    <property type="term" value="F:efflux transmembrane transporter activity"/>
    <property type="evidence" value="ECO:0007669"/>
    <property type="project" value="TreeGrafter"/>
</dbReference>
<dbReference type="PANTHER" id="PTHR30469:SF38">
    <property type="entry name" value="HLYD FAMILY SECRETION PROTEIN"/>
    <property type="match status" value="1"/>
</dbReference>
<keyword evidence="5" id="KW-1185">Reference proteome</keyword>
<name>A0A1I4FRM4_9HYPH</name>
<dbReference type="NCBIfam" id="TIGR01730">
    <property type="entry name" value="RND_mfp"/>
    <property type="match status" value="1"/>
</dbReference>
<dbReference type="PANTHER" id="PTHR30469">
    <property type="entry name" value="MULTIDRUG RESISTANCE PROTEIN MDTA"/>
    <property type="match status" value="1"/>
</dbReference>
<gene>
    <name evidence="4" type="ORF">SAMN04488498_15222</name>
</gene>
<dbReference type="InterPro" id="IPR006143">
    <property type="entry name" value="RND_pump_MFP"/>
</dbReference>
<dbReference type="EMBL" id="FOSL01000052">
    <property type="protein sequence ID" value="SFL19311.1"/>
    <property type="molecule type" value="Genomic_DNA"/>
</dbReference>
<reference evidence="4 5" key="1">
    <citation type="submission" date="2016-10" db="EMBL/GenBank/DDBJ databases">
        <authorList>
            <person name="Varghese N."/>
            <person name="Submissions S."/>
        </authorList>
    </citation>
    <scope>NUCLEOTIDE SEQUENCE [LARGE SCALE GENOMIC DNA]</scope>
    <source>
        <strain evidence="4 5">DSM 21822</strain>
    </source>
</reference>
<organism evidence="4 5">
    <name type="scientific">Neomesorhizobium albiziae</name>
    <dbReference type="NCBI Taxonomy" id="335020"/>
    <lineage>
        <taxon>Bacteria</taxon>
        <taxon>Pseudomonadati</taxon>
        <taxon>Pseudomonadota</taxon>
        <taxon>Alphaproteobacteria</taxon>
        <taxon>Hyphomicrobiales</taxon>
        <taxon>Phyllobacteriaceae</taxon>
        <taxon>Neomesorhizobium</taxon>
    </lineage>
</organism>
<dbReference type="SUPFAM" id="SSF111369">
    <property type="entry name" value="HlyD-like secretion proteins"/>
    <property type="match status" value="1"/>
</dbReference>
<keyword evidence="2" id="KW-0175">Coiled coil</keyword>
<dbReference type="AlphaFoldDB" id="A0A1I4FRM4"/>
<feature type="domain" description="Multidrug resistance protein MdtA-like alpha-helical hairpin" evidence="3">
    <location>
        <begin position="127"/>
        <end position="195"/>
    </location>
</feature>
<sequence>MKKLEPLSRRLSLHAWLNPLWLQTVMEKKMQPIRLIGIGLACVQLAACEDKAEVASPPQHVRAIRASSAEYHPRAEITGEVRARTQSDLSFRVGGRVIERFVDVSSPVHAGEILARLDDSEQRADVEVARAGLQSAEAVARQKTLTYERYEALLRSRSISQATFDEADKELRTAQATLEAAEAALGTAQDALSHTELKTDADGIITARDIEVGRVVSPAQAAFTLAHNGPRDAVFNVFEAFFLEGQPLPGVEVAPVEDRAAETRATVREVSPFIDTRTGTIRIKVALPENVQWPLGTPVVGEFGSPPHKGIVLPAGAIASAKGEPAVWLVAPDSGSVSLRKIAVERYRDGDVIASGGIAPRDLIVTEGGKFLKEGQTVAWEGK</sequence>
<evidence type="ECO:0000256" key="2">
    <source>
        <dbReference type="SAM" id="Coils"/>
    </source>
</evidence>
<feature type="coiled-coil region" evidence="2">
    <location>
        <begin position="164"/>
        <end position="191"/>
    </location>
</feature>
<comment type="similarity">
    <text evidence="1">Belongs to the membrane fusion protein (MFP) (TC 8.A.1) family.</text>
</comment>